<dbReference type="EMBL" id="UPPP01000069">
    <property type="protein sequence ID" value="VBB06895.1"/>
    <property type="molecule type" value="Genomic_DNA"/>
</dbReference>
<feature type="transmembrane region" description="Helical" evidence="1">
    <location>
        <begin position="401"/>
        <end position="426"/>
    </location>
</feature>
<accession>A0A498R7D7</accession>
<dbReference type="PANTHER" id="PTHR38442:SF1">
    <property type="entry name" value="INNER MEMBRANE PROTEIN"/>
    <property type="match status" value="1"/>
</dbReference>
<keyword evidence="1" id="KW-0472">Membrane</keyword>
<dbReference type="Pfam" id="PF04286">
    <property type="entry name" value="DUF445"/>
    <property type="match status" value="1"/>
</dbReference>
<evidence type="ECO:0000256" key="1">
    <source>
        <dbReference type="SAM" id="Phobius"/>
    </source>
</evidence>
<feature type="transmembrane region" description="Helical" evidence="1">
    <location>
        <begin position="33"/>
        <end position="59"/>
    </location>
</feature>
<dbReference type="InterPro" id="IPR007383">
    <property type="entry name" value="DUF445"/>
</dbReference>
<dbReference type="PANTHER" id="PTHR38442">
    <property type="entry name" value="INNER MEMBRANE PROTEIN-RELATED"/>
    <property type="match status" value="1"/>
</dbReference>
<evidence type="ECO:0008006" key="4">
    <source>
        <dbReference type="Google" id="ProtNLM"/>
    </source>
</evidence>
<feature type="transmembrane region" description="Helical" evidence="1">
    <location>
        <begin position="7"/>
        <end position="27"/>
    </location>
</feature>
<protein>
    <recommendedName>
        <fullName evidence="4">DUF445 domain-containing protein</fullName>
    </recommendedName>
</protein>
<proteinExistence type="predicted"/>
<organism evidence="2 3">
    <name type="scientific">Lucifera butyrica</name>
    <dbReference type="NCBI Taxonomy" id="1351585"/>
    <lineage>
        <taxon>Bacteria</taxon>
        <taxon>Bacillati</taxon>
        <taxon>Bacillota</taxon>
        <taxon>Negativicutes</taxon>
        <taxon>Veillonellales</taxon>
        <taxon>Veillonellaceae</taxon>
        <taxon>Lucifera</taxon>
    </lineage>
</organism>
<dbReference type="OrthoDB" id="9769590at2"/>
<dbReference type="RefSeq" id="WP_122627845.1">
    <property type="nucleotide sequence ID" value="NZ_UPPP01000069.1"/>
</dbReference>
<gene>
    <name evidence="2" type="ORF">LUCI_2135</name>
</gene>
<keyword evidence="1" id="KW-0812">Transmembrane</keyword>
<evidence type="ECO:0000313" key="2">
    <source>
        <dbReference type="EMBL" id="VBB06895.1"/>
    </source>
</evidence>
<dbReference type="Proteomes" id="UP000277811">
    <property type="component" value="Unassembled WGS sequence"/>
</dbReference>
<reference evidence="2 3" key="1">
    <citation type="submission" date="2018-06" db="EMBL/GenBank/DDBJ databases">
        <authorList>
            <person name="Strepis N."/>
        </authorList>
    </citation>
    <scope>NUCLEOTIDE SEQUENCE [LARGE SCALE GENOMIC DNA]</scope>
    <source>
        <strain evidence="2">LUCI</strain>
    </source>
</reference>
<dbReference type="AlphaFoldDB" id="A0A498R7D7"/>
<keyword evidence="1" id="KW-1133">Transmembrane helix</keyword>
<evidence type="ECO:0000313" key="3">
    <source>
        <dbReference type="Proteomes" id="UP000277811"/>
    </source>
</evidence>
<keyword evidence="3" id="KW-1185">Reference proteome</keyword>
<sequence length="431" mass="50189">MRRQRMANNILIGVFLLFIMAIVYWHYQGTTFAGRLFLAVTEAALVGGIADWFAVTALFRKPLGIPWYTAILPRNRDRVVEALVFAVQQELLSKNFIRQRLENVRLSHFFIEWIDGHKAAWLDDALTPLLEFAAGRLDSDQAASQVAKVLRAHSDQLHLTPAISRFVRWMLAQKKDEVVFDMLLDQLLQTMQKPAATSTVWHFLRRYTMWERRSSPWRMLVFSGLEAFDAFNLNDAAKALHQELLTILIELKQPEHRLRRWLHSRLTDIGQELEQNPAWVQAVEEWKSNLIGQAKLEEAFVEVLQAVMMSLQGKEEQSTIGTWLRQQTDTYWQLFKTNKALQDWIESYLQEILQHVIETEHALIGDVVRDALVILTKEEMNQFVEERAGDDLQWIRINGSVVGALVGFILFIWTQLVYMPFIVPIIRSWFM</sequence>
<name>A0A498R7D7_9FIRM</name>
<dbReference type="GO" id="GO:0005886">
    <property type="term" value="C:plasma membrane"/>
    <property type="evidence" value="ECO:0007669"/>
    <property type="project" value="TreeGrafter"/>
</dbReference>